<feature type="domain" description="Amidohydrolase 3" evidence="1">
    <location>
        <begin position="132"/>
        <end position="372"/>
    </location>
</feature>
<name>A0A934MB01_9MICO</name>
<protein>
    <submittedName>
        <fullName evidence="2">Amidohydrolase family protein</fullName>
    </submittedName>
</protein>
<keyword evidence="3" id="KW-1185">Reference proteome</keyword>
<dbReference type="PANTHER" id="PTHR22642:SF2">
    <property type="entry name" value="PROTEIN LONG AFTER FAR-RED 3"/>
    <property type="match status" value="1"/>
</dbReference>
<dbReference type="EMBL" id="JAEINH010000018">
    <property type="protein sequence ID" value="MBI9116155.1"/>
    <property type="molecule type" value="Genomic_DNA"/>
</dbReference>
<sequence length="378" mass="37770">MTSILYRHGIVHSPSDPFAEALLVVDGTVAWIGADDTADGLAATADRVVDLAGALVAPGFVDAHVEVLDPHRGHGDGAASARGVLTDAARRGVVAVHEHAAPGDGADLAHLVAAAQDPASGLPLVVGYAGEPCTTADAAHALATAVPGLTGVVVALSSGADRVRDTVLCATAAGLQVAVHLDAGGAVSGALDGLGAAAGTSREVRSAVRRRAHRLERPLVVTPDDVTALVDLGITLALQPATGAAPVAALAAAGVPTAFGSGGSVTDPWATVRAAVLHEDSAQRVSARAAFRAATRGGWRLAGLDHTGAGELRVGAPAHLAVWRAEHVGVQSEAAGLSTWSTDARSGTPLLPDLRADAPLPECLHTLRAGVVLHDALT</sequence>
<dbReference type="InterPro" id="IPR032466">
    <property type="entry name" value="Metal_Hydrolase"/>
</dbReference>
<proteinExistence type="predicted"/>
<dbReference type="InterPro" id="IPR013108">
    <property type="entry name" value="Amidohydro_3"/>
</dbReference>
<dbReference type="Gene3D" id="3.20.20.140">
    <property type="entry name" value="Metal-dependent hydrolases"/>
    <property type="match status" value="1"/>
</dbReference>
<dbReference type="AlphaFoldDB" id="A0A934MB01"/>
<dbReference type="Gene3D" id="2.30.40.10">
    <property type="entry name" value="Urease, subunit C, domain 1"/>
    <property type="match status" value="1"/>
</dbReference>
<comment type="caution">
    <text evidence="2">The sequence shown here is derived from an EMBL/GenBank/DDBJ whole genome shotgun (WGS) entry which is preliminary data.</text>
</comment>
<evidence type="ECO:0000313" key="2">
    <source>
        <dbReference type="EMBL" id="MBI9116155.1"/>
    </source>
</evidence>
<reference evidence="2" key="1">
    <citation type="submission" date="2020-12" db="EMBL/GenBank/DDBJ databases">
        <title>Sanguibacter suaedae sp. nov., isolated from Suaeda aralocaspica.</title>
        <authorList>
            <person name="Ma Q."/>
        </authorList>
    </citation>
    <scope>NUCLEOTIDE SEQUENCE</scope>
    <source>
        <strain evidence="2">YZGR15</strain>
    </source>
</reference>
<evidence type="ECO:0000313" key="3">
    <source>
        <dbReference type="Proteomes" id="UP000602087"/>
    </source>
</evidence>
<dbReference type="InterPro" id="IPR011059">
    <property type="entry name" value="Metal-dep_hydrolase_composite"/>
</dbReference>
<dbReference type="GO" id="GO:0016810">
    <property type="term" value="F:hydrolase activity, acting on carbon-nitrogen (but not peptide) bonds"/>
    <property type="evidence" value="ECO:0007669"/>
    <property type="project" value="InterPro"/>
</dbReference>
<dbReference type="SUPFAM" id="SSF51556">
    <property type="entry name" value="Metallo-dependent hydrolases"/>
    <property type="match status" value="1"/>
</dbReference>
<accession>A0A934MB01</accession>
<dbReference type="Pfam" id="PF07969">
    <property type="entry name" value="Amidohydro_3"/>
    <property type="match status" value="1"/>
</dbReference>
<gene>
    <name evidence="2" type="ORF">JAV76_14155</name>
</gene>
<dbReference type="PANTHER" id="PTHR22642">
    <property type="entry name" value="IMIDAZOLONEPROPIONASE"/>
    <property type="match status" value="1"/>
</dbReference>
<evidence type="ECO:0000259" key="1">
    <source>
        <dbReference type="Pfam" id="PF07969"/>
    </source>
</evidence>
<organism evidence="2 3">
    <name type="scientific">Sanguibacter suaedae</name>
    <dbReference type="NCBI Taxonomy" id="2795737"/>
    <lineage>
        <taxon>Bacteria</taxon>
        <taxon>Bacillati</taxon>
        <taxon>Actinomycetota</taxon>
        <taxon>Actinomycetes</taxon>
        <taxon>Micrococcales</taxon>
        <taxon>Sanguibacteraceae</taxon>
        <taxon>Sanguibacter</taxon>
    </lineage>
</organism>
<dbReference type="SUPFAM" id="SSF51338">
    <property type="entry name" value="Composite domain of metallo-dependent hydrolases"/>
    <property type="match status" value="1"/>
</dbReference>
<dbReference type="RefSeq" id="WP_198734725.1">
    <property type="nucleotide sequence ID" value="NZ_JAEINH010000018.1"/>
</dbReference>
<dbReference type="Proteomes" id="UP000602087">
    <property type="component" value="Unassembled WGS sequence"/>
</dbReference>